<sequence>MQALESMTVLLPWLLIHHLSALTPGHASKCVLQNDFDPGLMAKGDYVIGGIFPLHYNQEMPDLNCTYKPEPVRSDCLSLNALYVLTSVFFICRFDPRAFRWALTMKLAVEEINKRADLLPNYSLGYKIFDSCAYPLTGQRSAVAVLNGPNEENSPMCEGAGPLLAIIGESGSAQSIVVSRILRPFGIPMISYFSSCACLSDRREFPTFFRVIPSDAYQVKAIAKLLLHFKWTWVGVVRGDHEYGRFALQGLLKELEGTGICVAYQEMIPLLYERQRALEIIRVMNHSTARVVVVFSAEGELTPFLRDYMEQNVTGIQWIASEAWVTASVFTGSEYYPFLGGTIGFGIRQGQIPGLREYLTTVNPDRYPSNPLVHELWGALYGCSPSSSSLNNHLTSCTGKETLRVQHSAYFNTSSPRISYNVYKGVYAIAYSLHNLIHCTPGKGPFSNSTCANLRDVYPWQLQQYLQEVSFTISGETVNFDMKGDSIPSYDLINWQRGSAGNIEFVNVGMFDGAQESGQELVIQEKAIMWPGHQTEVLVSVCSNSCAPGFRKAVRRGQPLCCFDCVSCDSGKISNKTDSVECMACSEDYWSNADGTVCIPKVVEFLSHDAMGLTLTVIALVGACLTLAVFAVFLFYRNTPVVRINNSELSFFILLSLTLCFLCALVFIGEPTSWSCMLRHTAFSITFSLCISCILGKTLVVLAAFTATRPGNNIMKWLGPTQQRIIIFCCTLVQVIICTAWLVTSPPFPYRNTKYQQSKIILDCSVGSDLAFWCVLGYIGLLACVCFFLAFLARKLPGNFNEAKYITFSMLIFCAVWLAFVPAYVSSPGKFTTAVEIFAILASSFGLLFCLFTPKVYIILIKPQKNTKQHLMGKDK</sequence>
<keyword evidence="16" id="KW-1185">Reference proteome</keyword>
<evidence type="ECO:0000256" key="6">
    <source>
        <dbReference type="ARBA" id="ARBA00022989"/>
    </source>
</evidence>
<feature type="transmembrane region" description="Helical" evidence="12">
    <location>
        <begin position="681"/>
        <end position="705"/>
    </location>
</feature>
<feature type="transmembrane region" description="Helical" evidence="12">
    <location>
        <begin position="648"/>
        <end position="669"/>
    </location>
</feature>
<feature type="domain" description="G-protein coupled receptors family 3 profile" evidence="14">
    <location>
        <begin position="611"/>
        <end position="875"/>
    </location>
</feature>
<dbReference type="CDD" id="cd15283">
    <property type="entry name" value="7tmC_V2R_pheromone"/>
    <property type="match status" value="1"/>
</dbReference>
<feature type="chain" id="PRO_5039914493" evidence="13">
    <location>
        <begin position="22"/>
        <end position="876"/>
    </location>
</feature>
<proteinExistence type="inferred from homology"/>
<name>A0A8C1EMH4_CYPCA</name>
<evidence type="ECO:0000256" key="4">
    <source>
        <dbReference type="ARBA" id="ARBA00022692"/>
    </source>
</evidence>
<evidence type="ECO:0000256" key="12">
    <source>
        <dbReference type="SAM" id="Phobius"/>
    </source>
</evidence>
<keyword evidence="5 13" id="KW-0732">Signal</keyword>
<dbReference type="PROSITE" id="PS50259">
    <property type="entry name" value="G_PROTEIN_RECEP_F3_4"/>
    <property type="match status" value="1"/>
</dbReference>
<dbReference type="InterPro" id="IPR017978">
    <property type="entry name" value="GPCR_3_C"/>
</dbReference>
<dbReference type="InterPro" id="IPR000068">
    <property type="entry name" value="GPCR_3_Ca_sens_rcpt-rel"/>
</dbReference>
<feature type="transmembrane region" description="Helical" evidence="12">
    <location>
        <begin position="610"/>
        <end position="636"/>
    </location>
</feature>
<keyword evidence="10" id="KW-0325">Glycoprotein</keyword>
<dbReference type="InterPro" id="IPR001828">
    <property type="entry name" value="ANF_lig-bd_rcpt"/>
</dbReference>
<keyword evidence="3" id="KW-1003">Cell membrane</keyword>
<keyword evidence="8 12" id="KW-0472">Membrane</keyword>
<evidence type="ECO:0000256" key="13">
    <source>
        <dbReference type="SAM" id="SignalP"/>
    </source>
</evidence>
<reference evidence="15" key="2">
    <citation type="submission" date="2025-09" db="UniProtKB">
        <authorList>
            <consortium name="Ensembl"/>
        </authorList>
    </citation>
    <scope>IDENTIFICATION</scope>
</reference>
<evidence type="ECO:0000256" key="10">
    <source>
        <dbReference type="ARBA" id="ARBA00023180"/>
    </source>
</evidence>
<evidence type="ECO:0000256" key="2">
    <source>
        <dbReference type="ARBA" id="ARBA00007242"/>
    </source>
</evidence>
<keyword evidence="6 12" id="KW-1133">Transmembrane helix</keyword>
<dbReference type="SUPFAM" id="SSF53822">
    <property type="entry name" value="Periplasmic binding protein-like I"/>
    <property type="match status" value="1"/>
</dbReference>
<dbReference type="PROSITE" id="PS00981">
    <property type="entry name" value="G_PROTEIN_RECEP_F3_3"/>
    <property type="match status" value="1"/>
</dbReference>
<evidence type="ECO:0000259" key="14">
    <source>
        <dbReference type="PROSITE" id="PS50259"/>
    </source>
</evidence>
<dbReference type="GeneTree" id="ENSGT01150000286997"/>
<dbReference type="PRINTS" id="PR01535">
    <property type="entry name" value="VOMERONASL2R"/>
</dbReference>
<comment type="similarity">
    <text evidence="2">Belongs to the G-protein coupled receptor 3 family.</text>
</comment>
<dbReference type="GO" id="GO:0005886">
    <property type="term" value="C:plasma membrane"/>
    <property type="evidence" value="ECO:0007669"/>
    <property type="project" value="UniProtKB-SubCell"/>
</dbReference>
<feature type="signal peptide" evidence="13">
    <location>
        <begin position="1"/>
        <end position="21"/>
    </location>
</feature>
<dbReference type="Proteomes" id="UP001108240">
    <property type="component" value="Unplaced"/>
</dbReference>
<keyword evidence="11" id="KW-0807">Transducer</keyword>
<evidence type="ECO:0000256" key="7">
    <source>
        <dbReference type="ARBA" id="ARBA00023040"/>
    </source>
</evidence>
<dbReference type="GO" id="GO:0004930">
    <property type="term" value="F:G protein-coupled receptor activity"/>
    <property type="evidence" value="ECO:0007669"/>
    <property type="project" value="UniProtKB-KW"/>
</dbReference>
<dbReference type="InterPro" id="IPR028082">
    <property type="entry name" value="Peripla_BP_I"/>
</dbReference>
<dbReference type="AlphaFoldDB" id="A0A8C1EMH4"/>
<dbReference type="OMA" id="IKKVRIM"/>
<reference evidence="15" key="1">
    <citation type="submission" date="2025-08" db="UniProtKB">
        <authorList>
            <consortium name="Ensembl"/>
        </authorList>
    </citation>
    <scope>IDENTIFICATION</scope>
</reference>
<dbReference type="InterPro" id="IPR004073">
    <property type="entry name" value="GPCR_3_vmron_rcpt_2"/>
</dbReference>
<keyword evidence="9" id="KW-0675">Receptor</keyword>
<keyword evidence="7" id="KW-0297">G-protein coupled receptor</keyword>
<evidence type="ECO:0000313" key="15">
    <source>
        <dbReference type="Ensembl" id="ENSCCRP00000079303.2"/>
    </source>
</evidence>
<evidence type="ECO:0000256" key="3">
    <source>
        <dbReference type="ARBA" id="ARBA00022475"/>
    </source>
</evidence>
<keyword evidence="4 12" id="KW-0812">Transmembrane</keyword>
<organism evidence="15 16">
    <name type="scientific">Cyprinus carpio carpio</name>
    <dbReference type="NCBI Taxonomy" id="630221"/>
    <lineage>
        <taxon>Eukaryota</taxon>
        <taxon>Metazoa</taxon>
        <taxon>Chordata</taxon>
        <taxon>Craniata</taxon>
        <taxon>Vertebrata</taxon>
        <taxon>Euteleostomi</taxon>
        <taxon>Actinopterygii</taxon>
        <taxon>Neopterygii</taxon>
        <taxon>Teleostei</taxon>
        <taxon>Ostariophysi</taxon>
        <taxon>Cypriniformes</taxon>
        <taxon>Cyprinidae</taxon>
        <taxon>Cyprininae</taxon>
        <taxon>Cyprinus</taxon>
    </lineage>
</organism>
<dbReference type="Gene3D" id="2.10.50.30">
    <property type="entry name" value="GPCR, family 3, nine cysteines domain"/>
    <property type="match status" value="1"/>
</dbReference>
<feature type="transmembrane region" description="Helical" evidence="12">
    <location>
        <begin position="805"/>
        <end position="825"/>
    </location>
</feature>
<protein>
    <submittedName>
        <fullName evidence="15">Olfactory receptor C family, v3</fullName>
    </submittedName>
</protein>
<dbReference type="Pfam" id="PF01094">
    <property type="entry name" value="ANF_receptor"/>
    <property type="match status" value="1"/>
</dbReference>
<dbReference type="Gene3D" id="3.40.50.2300">
    <property type="match status" value="2"/>
</dbReference>
<feature type="transmembrane region" description="Helical" evidence="12">
    <location>
        <begin position="837"/>
        <end position="860"/>
    </location>
</feature>
<comment type="subcellular location">
    <subcellularLocation>
        <location evidence="1">Cell membrane</location>
        <topology evidence="1">Multi-pass membrane protein</topology>
    </subcellularLocation>
</comment>
<feature type="transmembrane region" description="Helical" evidence="12">
    <location>
        <begin position="770"/>
        <end position="793"/>
    </location>
</feature>
<dbReference type="InterPro" id="IPR000337">
    <property type="entry name" value="GPCR_3"/>
</dbReference>
<dbReference type="FunFam" id="3.40.50.2300:FF:000016">
    <property type="entry name" value="Taste 1 receptor member 2"/>
    <property type="match status" value="1"/>
</dbReference>
<feature type="transmembrane region" description="Helical" evidence="12">
    <location>
        <begin position="725"/>
        <end position="743"/>
    </location>
</feature>
<dbReference type="InterPro" id="IPR017979">
    <property type="entry name" value="GPCR_3_CS"/>
</dbReference>
<dbReference type="InterPro" id="IPR011500">
    <property type="entry name" value="GPCR_3_9-Cys_dom"/>
</dbReference>
<dbReference type="PANTHER" id="PTHR24061:SF504">
    <property type="entry name" value="EXTRACELLULAR CALCIUM-SENSING RECEPTOR ISOFORM X2-RELATED"/>
    <property type="match status" value="1"/>
</dbReference>
<evidence type="ECO:0000256" key="9">
    <source>
        <dbReference type="ARBA" id="ARBA00023170"/>
    </source>
</evidence>
<evidence type="ECO:0000256" key="1">
    <source>
        <dbReference type="ARBA" id="ARBA00004651"/>
    </source>
</evidence>
<dbReference type="Pfam" id="PF00003">
    <property type="entry name" value="7tm_3"/>
    <property type="match status" value="1"/>
</dbReference>
<evidence type="ECO:0000313" key="16">
    <source>
        <dbReference type="Proteomes" id="UP001108240"/>
    </source>
</evidence>
<dbReference type="PANTHER" id="PTHR24061">
    <property type="entry name" value="CALCIUM-SENSING RECEPTOR-RELATED"/>
    <property type="match status" value="1"/>
</dbReference>
<dbReference type="Pfam" id="PF07562">
    <property type="entry name" value="NCD3G"/>
    <property type="match status" value="1"/>
</dbReference>
<accession>A0A8C1EMH4</accession>
<dbReference type="CDD" id="cd06364">
    <property type="entry name" value="PBP1_CaSR"/>
    <property type="match status" value="1"/>
</dbReference>
<evidence type="ECO:0000256" key="8">
    <source>
        <dbReference type="ARBA" id="ARBA00023136"/>
    </source>
</evidence>
<dbReference type="Ensembl" id="ENSCCRT00000086048.2">
    <property type="protein sequence ID" value="ENSCCRP00000079303.2"/>
    <property type="gene ID" value="ENSCCRG00000042991.2"/>
</dbReference>
<dbReference type="PRINTS" id="PR00248">
    <property type="entry name" value="GPCRMGR"/>
</dbReference>
<dbReference type="FunFam" id="2.10.50.30:FF:000002">
    <property type="entry name" value="Vomeronasal 2 receptor, h1"/>
    <property type="match status" value="1"/>
</dbReference>
<evidence type="ECO:0000256" key="11">
    <source>
        <dbReference type="ARBA" id="ARBA00023224"/>
    </source>
</evidence>
<evidence type="ECO:0000256" key="5">
    <source>
        <dbReference type="ARBA" id="ARBA00022729"/>
    </source>
</evidence>
<dbReference type="InterPro" id="IPR038550">
    <property type="entry name" value="GPCR_3_9-Cys_sf"/>
</dbReference>